<comment type="caution">
    <text evidence="3">The sequence shown here is derived from an EMBL/GenBank/DDBJ whole genome shotgun (WGS) entry which is preliminary data.</text>
</comment>
<proteinExistence type="predicted"/>
<evidence type="ECO:0000313" key="3">
    <source>
        <dbReference type="EMBL" id="MDN3574283.1"/>
    </source>
</evidence>
<reference evidence="4" key="1">
    <citation type="journal article" date="2019" name="Int. J. Syst. Evol. Microbiol.">
        <title>The Global Catalogue of Microorganisms (GCM) 10K type strain sequencing project: providing services to taxonomists for standard genome sequencing and annotation.</title>
        <authorList>
            <consortium name="The Broad Institute Genomics Platform"/>
            <consortium name="The Broad Institute Genome Sequencing Center for Infectious Disease"/>
            <person name="Wu L."/>
            <person name="Ma J."/>
        </authorList>
    </citation>
    <scope>NUCLEOTIDE SEQUENCE [LARGE SCALE GENOMIC DNA]</scope>
    <source>
        <strain evidence="4">CECT 7806</strain>
    </source>
</reference>
<dbReference type="PANTHER" id="PTHR44943">
    <property type="entry name" value="CELLULOSE SYNTHASE OPERON PROTEIN C"/>
    <property type="match status" value="1"/>
</dbReference>
<dbReference type="EMBL" id="JAUFPT010000097">
    <property type="protein sequence ID" value="MDN3574283.1"/>
    <property type="molecule type" value="Genomic_DNA"/>
</dbReference>
<name>A0ABT8AWE4_9HYPH</name>
<dbReference type="RefSeq" id="WP_238291129.1">
    <property type="nucleotide sequence ID" value="NZ_BPQS01000032.1"/>
</dbReference>
<sequence length="821" mass="91265">MKALLSGEAAKIVVLGKANTLCEANLDVVRTIDKSEIHLHFQGCSDLDTVEVRSLEVARQIVQDAWACDRALRLFLFLVAADGDADDLIEYAECAEELFELECVKDFVTNRLMSKELGTTVQTDAVMSATEATPITRAIFEDIIAIQDHAAKVSAAYERVHPAAFGGEREKEICKNRLIGDGTFKKFTLALSQNADLNFLRLQVVSQHRGFAEPIKQWTSMLRPGLERTRTPKIVNSIDAAYDDERYSARNASSRQSDSGQSILEEVRLKQAAIISELKIGNLAKARELTNSLIVEQQTSSKAEHIAKTLDVLSREAKELGATEAQLDWAERAYRANPRDPLTSGQLADALICAGKISEAEGALKLTEEAGNGAFASNMRARILRISGQFEDARRKYLDTATDWPTIPDVWRSYVGAAECLRDLNRTEEARREYEALAARWATNPIIRSGLASTLVDAGDMQLAIKFYGMAIKNKGGIIPKSGQANAYKLAGRYKDAIRLYDECALEAPNNEAVFCGRAEVFRAMGDLDGALSAFELAIERAPFSTVAIIGKAEVLEDLKRYSEAAEVFRFGAASFPHEPIFGIGQARMLRKTRPASEALEAFDILQRKFPENRWVAFNRADILRRTGNLEASLFALDTLLDKWPTYGPAINARISVLIELSRFAEAKRGLNDSPPRTAFDWGQVVLKAMVIRAESSLTAAVKALQQASERVPFAKERRLIRAALASFNLELGRYQEAKGSLDEGPDPINNVIALHVYAANSARRKAKNIYDRIIEKNFEQNYVDLAREIARRFSVIDQQPNYTRQWISSREQMLLIAEVA</sequence>
<dbReference type="PANTHER" id="PTHR44943:SF8">
    <property type="entry name" value="TPR REPEAT-CONTAINING PROTEIN MJ0263"/>
    <property type="match status" value="1"/>
</dbReference>
<dbReference type="Pfam" id="PF13432">
    <property type="entry name" value="TPR_16"/>
    <property type="match status" value="3"/>
</dbReference>
<keyword evidence="2" id="KW-0802">TPR repeat</keyword>
<accession>A0ABT8AWE4</accession>
<dbReference type="InterPro" id="IPR051685">
    <property type="entry name" value="Ycf3/AcsC/BcsC/TPR_MFPF"/>
</dbReference>
<evidence type="ECO:0000256" key="1">
    <source>
        <dbReference type="ARBA" id="ARBA00022737"/>
    </source>
</evidence>
<dbReference type="Proteomes" id="UP001244297">
    <property type="component" value="Unassembled WGS sequence"/>
</dbReference>
<dbReference type="Gene3D" id="1.25.40.10">
    <property type="entry name" value="Tetratricopeptide repeat domain"/>
    <property type="match status" value="3"/>
</dbReference>
<keyword evidence="1" id="KW-0677">Repeat</keyword>
<dbReference type="SUPFAM" id="SSF48452">
    <property type="entry name" value="TPR-like"/>
    <property type="match status" value="2"/>
</dbReference>
<organism evidence="3 4">
    <name type="scientific">Methylobacterium longum</name>
    <dbReference type="NCBI Taxonomy" id="767694"/>
    <lineage>
        <taxon>Bacteria</taxon>
        <taxon>Pseudomonadati</taxon>
        <taxon>Pseudomonadota</taxon>
        <taxon>Alphaproteobacteria</taxon>
        <taxon>Hyphomicrobiales</taxon>
        <taxon>Methylobacteriaceae</taxon>
        <taxon>Methylobacterium</taxon>
    </lineage>
</organism>
<dbReference type="InterPro" id="IPR019734">
    <property type="entry name" value="TPR_rpt"/>
</dbReference>
<dbReference type="InterPro" id="IPR011990">
    <property type="entry name" value="TPR-like_helical_dom_sf"/>
</dbReference>
<dbReference type="SMART" id="SM00028">
    <property type="entry name" value="TPR"/>
    <property type="match status" value="5"/>
</dbReference>
<gene>
    <name evidence="3" type="ORF">QWZ18_27215</name>
</gene>
<evidence type="ECO:0000256" key="2">
    <source>
        <dbReference type="ARBA" id="ARBA00022803"/>
    </source>
</evidence>
<keyword evidence="4" id="KW-1185">Reference proteome</keyword>
<evidence type="ECO:0000313" key="4">
    <source>
        <dbReference type="Proteomes" id="UP001244297"/>
    </source>
</evidence>
<protein>
    <submittedName>
        <fullName evidence="3">Tetratricopeptide repeat protein</fullName>
    </submittedName>
</protein>